<accession>A0A5E4S5X2</accession>
<evidence type="ECO:0000313" key="1">
    <source>
        <dbReference type="EMBL" id="VVD69944.1"/>
    </source>
</evidence>
<dbReference type="EMBL" id="CABPSN010000001">
    <property type="protein sequence ID" value="VVD69944.1"/>
    <property type="molecule type" value="Genomic_DNA"/>
</dbReference>
<dbReference type="Proteomes" id="UP000366819">
    <property type="component" value="Unassembled WGS sequence"/>
</dbReference>
<dbReference type="AlphaFoldDB" id="A0A5E4S5X2"/>
<reference evidence="1 2" key="1">
    <citation type="submission" date="2019-08" db="EMBL/GenBank/DDBJ databases">
        <authorList>
            <person name="Peeters C."/>
        </authorList>
    </citation>
    <scope>NUCLEOTIDE SEQUENCE [LARGE SCALE GENOMIC DNA]</scope>
    <source>
        <strain evidence="1 2">LMG 31011</strain>
    </source>
</reference>
<keyword evidence="2" id="KW-1185">Reference proteome</keyword>
<gene>
    <name evidence="1" type="ORF">PAQ31011_00546</name>
</gene>
<name>A0A5E4S5X2_9BURK</name>
<sequence length="116" mass="12917">MLKDRGLRGRCPTCVAPFTRAFAPSELANRAMFIRTINGYLLFSERPTVYGWLCDMNLSVLRHEWCVLPYAALPCAPGWPLPIGSTVVDLICESAIIEFTSCTIGSCESRSKKNRS</sequence>
<proteinExistence type="predicted"/>
<evidence type="ECO:0000313" key="2">
    <source>
        <dbReference type="Proteomes" id="UP000366819"/>
    </source>
</evidence>
<organism evidence="1 2">
    <name type="scientific">Pandoraea aquatica</name>
    <dbReference type="NCBI Taxonomy" id="2508290"/>
    <lineage>
        <taxon>Bacteria</taxon>
        <taxon>Pseudomonadati</taxon>
        <taxon>Pseudomonadota</taxon>
        <taxon>Betaproteobacteria</taxon>
        <taxon>Burkholderiales</taxon>
        <taxon>Burkholderiaceae</taxon>
        <taxon>Pandoraea</taxon>
    </lineage>
</organism>
<protein>
    <submittedName>
        <fullName evidence="1">Uncharacterized protein</fullName>
    </submittedName>
</protein>